<reference evidence="1" key="2">
    <citation type="submission" date="2020-09" db="EMBL/GenBank/DDBJ databases">
        <authorList>
            <person name="Sun Q."/>
            <person name="Zhou Y."/>
        </authorList>
    </citation>
    <scope>NUCLEOTIDE SEQUENCE</scope>
    <source>
        <strain evidence="1">CGMCC 1.7086</strain>
    </source>
</reference>
<keyword evidence="2" id="KW-1185">Reference proteome</keyword>
<dbReference type="AlphaFoldDB" id="A0A917Z1N2"/>
<gene>
    <name evidence="1" type="ORF">GCM10010982_31330</name>
</gene>
<sequence length="161" mass="18608">MDIHQDWPQIRRMFARSFSSSSHYAIASIGEDGLPHVTPIGSLILTEPGKGVFFEKFTRQLPLNLSHNANICVLAVNSGRWFWLKSLLRGGFDNWPALRLKGQAGERREASEEECQRWFKRVNMLSFTKGYDLMWKDMCQVRELHFHTVEPVKLGAMTQKL</sequence>
<comment type="caution">
    <text evidence="1">The sequence shown here is derived from an EMBL/GenBank/DDBJ whole genome shotgun (WGS) entry which is preliminary data.</text>
</comment>
<name>A0A917Z1N2_9ALTE</name>
<organism evidence="1 2">
    <name type="scientific">Bowmanella pacifica</name>
    <dbReference type="NCBI Taxonomy" id="502051"/>
    <lineage>
        <taxon>Bacteria</taxon>
        <taxon>Pseudomonadati</taxon>
        <taxon>Pseudomonadota</taxon>
        <taxon>Gammaproteobacteria</taxon>
        <taxon>Alteromonadales</taxon>
        <taxon>Alteromonadaceae</taxon>
        <taxon>Bowmanella</taxon>
    </lineage>
</organism>
<dbReference type="SUPFAM" id="SSF50475">
    <property type="entry name" value="FMN-binding split barrel"/>
    <property type="match status" value="1"/>
</dbReference>
<evidence type="ECO:0008006" key="3">
    <source>
        <dbReference type="Google" id="ProtNLM"/>
    </source>
</evidence>
<dbReference type="EMBL" id="BMLS01000005">
    <property type="protein sequence ID" value="GGO72665.1"/>
    <property type="molecule type" value="Genomic_DNA"/>
</dbReference>
<protein>
    <recommendedName>
        <fullName evidence="3">Pyridoxamine 5'-phosphate oxidase putative domain-containing protein</fullName>
    </recommendedName>
</protein>
<evidence type="ECO:0000313" key="2">
    <source>
        <dbReference type="Proteomes" id="UP000606935"/>
    </source>
</evidence>
<dbReference type="InterPro" id="IPR012349">
    <property type="entry name" value="Split_barrel_FMN-bd"/>
</dbReference>
<evidence type="ECO:0000313" key="1">
    <source>
        <dbReference type="EMBL" id="GGO72665.1"/>
    </source>
</evidence>
<reference evidence="1" key="1">
    <citation type="journal article" date="2014" name="Int. J. Syst. Evol. Microbiol.">
        <title>Complete genome sequence of Corynebacterium casei LMG S-19264T (=DSM 44701T), isolated from a smear-ripened cheese.</title>
        <authorList>
            <consortium name="US DOE Joint Genome Institute (JGI-PGF)"/>
            <person name="Walter F."/>
            <person name="Albersmeier A."/>
            <person name="Kalinowski J."/>
            <person name="Ruckert C."/>
        </authorList>
    </citation>
    <scope>NUCLEOTIDE SEQUENCE</scope>
    <source>
        <strain evidence="1">CGMCC 1.7086</strain>
    </source>
</reference>
<proteinExistence type="predicted"/>
<accession>A0A917Z1N2</accession>
<dbReference type="Gene3D" id="2.30.110.10">
    <property type="entry name" value="Electron Transport, Fmn-binding Protein, Chain A"/>
    <property type="match status" value="1"/>
</dbReference>
<dbReference type="Proteomes" id="UP000606935">
    <property type="component" value="Unassembled WGS sequence"/>
</dbReference>
<dbReference type="RefSeq" id="WP_188697248.1">
    <property type="nucleotide sequence ID" value="NZ_BMLS01000005.1"/>
</dbReference>